<name>A0A9P0LQC7_ACAOB</name>
<evidence type="ECO:0000256" key="3">
    <source>
        <dbReference type="ARBA" id="ARBA00006958"/>
    </source>
</evidence>
<evidence type="ECO:0000256" key="6">
    <source>
        <dbReference type="ARBA" id="ARBA00022801"/>
    </source>
</evidence>
<proteinExistence type="inferred from homology"/>
<evidence type="ECO:0000313" key="11">
    <source>
        <dbReference type="Proteomes" id="UP001152888"/>
    </source>
</evidence>
<evidence type="ECO:0000256" key="5">
    <source>
        <dbReference type="ARBA" id="ARBA00022723"/>
    </source>
</evidence>
<organism evidence="10 11">
    <name type="scientific">Acanthoscelides obtectus</name>
    <name type="common">Bean weevil</name>
    <name type="synonym">Bruchus obtectus</name>
    <dbReference type="NCBI Taxonomy" id="200917"/>
    <lineage>
        <taxon>Eukaryota</taxon>
        <taxon>Metazoa</taxon>
        <taxon>Ecdysozoa</taxon>
        <taxon>Arthropoda</taxon>
        <taxon>Hexapoda</taxon>
        <taxon>Insecta</taxon>
        <taxon>Pterygota</taxon>
        <taxon>Neoptera</taxon>
        <taxon>Endopterygota</taxon>
        <taxon>Coleoptera</taxon>
        <taxon>Polyphaga</taxon>
        <taxon>Cucujiformia</taxon>
        <taxon>Chrysomeloidea</taxon>
        <taxon>Chrysomelidae</taxon>
        <taxon>Bruchinae</taxon>
        <taxon>Bruchini</taxon>
        <taxon>Acanthoscelides</taxon>
    </lineage>
</organism>
<evidence type="ECO:0000313" key="10">
    <source>
        <dbReference type="EMBL" id="CAH1999329.1"/>
    </source>
</evidence>
<comment type="subcellular location">
    <subcellularLocation>
        <location evidence="2">Nucleus</location>
    </subcellularLocation>
</comment>
<dbReference type="GO" id="GO:0004518">
    <property type="term" value="F:nuclease activity"/>
    <property type="evidence" value="ECO:0007669"/>
    <property type="project" value="UniProtKB-KW"/>
</dbReference>
<evidence type="ECO:0000256" key="1">
    <source>
        <dbReference type="ARBA" id="ARBA00001968"/>
    </source>
</evidence>
<evidence type="ECO:0000256" key="2">
    <source>
        <dbReference type="ARBA" id="ARBA00004123"/>
    </source>
</evidence>
<dbReference type="InterPro" id="IPR027806">
    <property type="entry name" value="HARBI1_dom"/>
</dbReference>
<reference evidence="10" key="1">
    <citation type="submission" date="2022-03" db="EMBL/GenBank/DDBJ databases">
        <authorList>
            <person name="Sayadi A."/>
        </authorList>
    </citation>
    <scope>NUCLEOTIDE SEQUENCE</scope>
</reference>
<dbReference type="Pfam" id="PF13359">
    <property type="entry name" value="DDE_Tnp_4"/>
    <property type="match status" value="1"/>
</dbReference>
<comment type="cofactor">
    <cofactor evidence="1">
        <name>a divalent metal cation</name>
        <dbReference type="ChEBI" id="CHEBI:60240"/>
    </cofactor>
</comment>
<comment type="caution">
    <text evidence="10">The sequence shown here is derived from an EMBL/GenBank/DDBJ whole genome shotgun (WGS) entry which is preliminary data.</text>
</comment>
<dbReference type="GO" id="GO:0005634">
    <property type="term" value="C:nucleus"/>
    <property type="evidence" value="ECO:0007669"/>
    <property type="project" value="UniProtKB-SubCell"/>
</dbReference>
<dbReference type="GO" id="GO:0016787">
    <property type="term" value="F:hydrolase activity"/>
    <property type="evidence" value="ECO:0007669"/>
    <property type="project" value="UniProtKB-KW"/>
</dbReference>
<keyword evidence="7" id="KW-0539">Nucleus</keyword>
<dbReference type="PANTHER" id="PTHR22930:SF85">
    <property type="entry name" value="GH03217P-RELATED"/>
    <property type="match status" value="1"/>
</dbReference>
<protein>
    <recommendedName>
        <fullName evidence="9">DDE Tnp4 domain-containing protein</fullName>
    </recommendedName>
</protein>
<gene>
    <name evidence="10" type="ORF">ACAOBT_LOCUS24903</name>
</gene>
<dbReference type="OrthoDB" id="6660466at2759"/>
<keyword evidence="5" id="KW-0479">Metal-binding</keyword>
<accession>A0A9P0LQC7</accession>
<dbReference type="PANTHER" id="PTHR22930">
    <property type="match status" value="1"/>
</dbReference>
<evidence type="ECO:0000256" key="8">
    <source>
        <dbReference type="SAM" id="MobiDB-lite"/>
    </source>
</evidence>
<evidence type="ECO:0000256" key="7">
    <source>
        <dbReference type="ARBA" id="ARBA00023242"/>
    </source>
</evidence>
<dbReference type="AlphaFoldDB" id="A0A9P0LQC7"/>
<dbReference type="InterPro" id="IPR045249">
    <property type="entry name" value="HARBI1-like"/>
</dbReference>
<evidence type="ECO:0000256" key="4">
    <source>
        <dbReference type="ARBA" id="ARBA00022722"/>
    </source>
</evidence>
<keyword evidence="4" id="KW-0540">Nuclease</keyword>
<feature type="region of interest" description="Disordered" evidence="8">
    <location>
        <begin position="335"/>
        <end position="358"/>
    </location>
</feature>
<comment type="similarity">
    <text evidence="3">Belongs to the HARBI1 family.</text>
</comment>
<feature type="domain" description="DDE Tnp4" evidence="9">
    <location>
        <begin position="163"/>
        <end position="323"/>
    </location>
</feature>
<evidence type="ECO:0000259" key="9">
    <source>
        <dbReference type="Pfam" id="PF13359"/>
    </source>
</evidence>
<dbReference type="Proteomes" id="UP001152888">
    <property type="component" value="Unassembled WGS sequence"/>
</dbReference>
<keyword evidence="6" id="KW-0378">Hydrolase</keyword>
<dbReference type="GO" id="GO:0046872">
    <property type="term" value="F:metal ion binding"/>
    <property type="evidence" value="ECO:0007669"/>
    <property type="project" value="UniProtKB-KW"/>
</dbReference>
<dbReference type="EMBL" id="CAKOFQ010007361">
    <property type="protein sequence ID" value="CAH1999329.1"/>
    <property type="molecule type" value="Genomic_DNA"/>
</dbReference>
<sequence length="383" mass="43961">MAVNPVFVNFDVNFRHTFENVLVSRSLRLHFRNIRDASNPFEIAEDKFKKLFRLNKVAATDLITQLQGYVDEPTRRDTVPFHLQVFSSLLFYAHGGYQTTVGHDFNIGISQPVMSRLINKISRLIALHLSPRYIRFPTTSEEVRRVKDGFLENHQFPNVVGVIDCTHIAIVPPKTDDPINPSVAYINRKGFHSVNVQAIFDSHLMITNVNAKYPGAVHDAAIWDSSNIQRHLKQKYEDGRRNCYLLGDSGYPLQPWLMTPILETRANTPEAHYNSIHINTRNVVERGFGIWKARFRCLRKDRVLHYSHDTSGMIIYACAVLHNICRIYNAEQEYEDNGDSHDNTDQTTDSSHPDDAAIPSNDFLTEGRFIRQQLVNQLSTAIR</sequence>
<keyword evidence="11" id="KW-1185">Reference proteome</keyword>